<dbReference type="InterPro" id="IPR044730">
    <property type="entry name" value="RNase_H-like_dom_plant"/>
</dbReference>
<dbReference type="InterPro" id="IPR052929">
    <property type="entry name" value="RNase_H-like_EbsB-rel"/>
</dbReference>
<dbReference type="PANTHER" id="PTHR47074">
    <property type="entry name" value="BNAC02G40300D PROTEIN"/>
    <property type="match status" value="1"/>
</dbReference>
<dbReference type="AlphaFoldDB" id="A0AAW2R3Z0"/>
<dbReference type="InterPro" id="IPR002156">
    <property type="entry name" value="RNaseH_domain"/>
</dbReference>
<dbReference type="Pfam" id="PF13456">
    <property type="entry name" value="RVT_3"/>
    <property type="match status" value="1"/>
</dbReference>
<comment type="caution">
    <text evidence="2">The sequence shown here is derived from an EMBL/GenBank/DDBJ whole genome shotgun (WGS) entry which is preliminary data.</text>
</comment>
<protein>
    <recommendedName>
        <fullName evidence="1">RNase H type-1 domain-containing protein</fullName>
    </recommendedName>
</protein>
<accession>A0AAW2R3Z0</accession>
<dbReference type="InterPro" id="IPR012337">
    <property type="entry name" value="RNaseH-like_sf"/>
</dbReference>
<name>A0AAW2R3Z0_SESRA</name>
<reference evidence="2" key="2">
    <citation type="journal article" date="2024" name="Plant">
        <title>Genomic evolution and insights into agronomic trait innovations of Sesamum species.</title>
        <authorList>
            <person name="Miao H."/>
            <person name="Wang L."/>
            <person name="Qu L."/>
            <person name="Liu H."/>
            <person name="Sun Y."/>
            <person name="Le M."/>
            <person name="Wang Q."/>
            <person name="Wei S."/>
            <person name="Zheng Y."/>
            <person name="Lin W."/>
            <person name="Duan Y."/>
            <person name="Cao H."/>
            <person name="Xiong S."/>
            <person name="Wang X."/>
            <person name="Wei L."/>
            <person name="Li C."/>
            <person name="Ma Q."/>
            <person name="Ju M."/>
            <person name="Zhao R."/>
            <person name="Li G."/>
            <person name="Mu C."/>
            <person name="Tian Q."/>
            <person name="Mei H."/>
            <person name="Zhang T."/>
            <person name="Gao T."/>
            <person name="Zhang H."/>
        </authorList>
    </citation>
    <scope>NUCLEOTIDE SEQUENCE</scope>
    <source>
        <strain evidence="2">G02</strain>
    </source>
</reference>
<dbReference type="SUPFAM" id="SSF53098">
    <property type="entry name" value="Ribonuclease H-like"/>
    <property type="match status" value="1"/>
</dbReference>
<dbReference type="InterPro" id="IPR036397">
    <property type="entry name" value="RNaseH_sf"/>
</dbReference>
<dbReference type="PANTHER" id="PTHR47074:SF48">
    <property type="entry name" value="POLYNUCLEOTIDYL TRANSFERASE, RIBONUCLEASE H-LIKE SUPERFAMILY PROTEIN"/>
    <property type="match status" value="1"/>
</dbReference>
<gene>
    <name evidence="2" type="ORF">Sradi_3375600</name>
</gene>
<evidence type="ECO:0000313" key="2">
    <source>
        <dbReference type="EMBL" id="KAL0374599.1"/>
    </source>
</evidence>
<dbReference type="EMBL" id="JACGWJ010000014">
    <property type="protein sequence ID" value="KAL0374599.1"/>
    <property type="molecule type" value="Genomic_DNA"/>
</dbReference>
<reference evidence="2" key="1">
    <citation type="submission" date="2020-06" db="EMBL/GenBank/DDBJ databases">
        <authorList>
            <person name="Li T."/>
            <person name="Hu X."/>
            <person name="Zhang T."/>
            <person name="Song X."/>
            <person name="Zhang H."/>
            <person name="Dai N."/>
            <person name="Sheng W."/>
            <person name="Hou X."/>
            <person name="Wei L."/>
        </authorList>
    </citation>
    <scope>NUCLEOTIDE SEQUENCE</scope>
    <source>
        <strain evidence="2">G02</strain>
        <tissue evidence="2">Leaf</tissue>
    </source>
</reference>
<sequence>MLVLVVEQNLLIMEHTSMNPQQTVTKALTFLEAFKEANITQTLQQARHTARPRKWIAPEDGIIKINFDGAVHNGGCEVGIGVVARNSSGSVLAWTSCKYHRHVDGEIAEALAAREAVDLTLRYGWNRVWIEGDCLSLINKINSSKTDNSYTNPLVQDIKRTSSFCSILAFSYVSRSYNTIAHKLATRAGAPLYSSRCFSPAEADLFGLLEADFHF</sequence>
<dbReference type="GO" id="GO:0004523">
    <property type="term" value="F:RNA-DNA hybrid ribonuclease activity"/>
    <property type="evidence" value="ECO:0007669"/>
    <property type="project" value="InterPro"/>
</dbReference>
<organism evidence="2">
    <name type="scientific">Sesamum radiatum</name>
    <name type="common">Black benniseed</name>
    <dbReference type="NCBI Taxonomy" id="300843"/>
    <lineage>
        <taxon>Eukaryota</taxon>
        <taxon>Viridiplantae</taxon>
        <taxon>Streptophyta</taxon>
        <taxon>Embryophyta</taxon>
        <taxon>Tracheophyta</taxon>
        <taxon>Spermatophyta</taxon>
        <taxon>Magnoliopsida</taxon>
        <taxon>eudicotyledons</taxon>
        <taxon>Gunneridae</taxon>
        <taxon>Pentapetalae</taxon>
        <taxon>asterids</taxon>
        <taxon>lamiids</taxon>
        <taxon>Lamiales</taxon>
        <taxon>Pedaliaceae</taxon>
        <taxon>Sesamum</taxon>
    </lineage>
</organism>
<proteinExistence type="predicted"/>
<dbReference type="GO" id="GO:0003676">
    <property type="term" value="F:nucleic acid binding"/>
    <property type="evidence" value="ECO:0007669"/>
    <property type="project" value="InterPro"/>
</dbReference>
<feature type="domain" description="RNase H type-1" evidence="1">
    <location>
        <begin position="66"/>
        <end position="188"/>
    </location>
</feature>
<evidence type="ECO:0000259" key="1">
    <source>
        <dbReference type="Pfam" id="PF13456"/>
    </source>
</evidence>
<dbReference type="CDD" id="cd06222">
    <property type="entry name" value="RNase_H_like"/>
    <property type="match status" value="1"/>
</dbReference>
<dbReference type="Gene3D" id="3.30.420.10">
    <property type="entry name" value="Ribonuclease H-like superfamily/Ribonuclease H"/>
    <property type="match status" value="1"/>
</dbReference>